<evidence type="ECO:0000313" key="2">
    <source>
        <dbReference type="EMBL" id="STD01104.1"/>
    </source>
</evidence>
<dbReference type="Proteomes" id="UP000273270">
    <property type="component" value="Chromosome"/>
</dbReference>
<accession>A0A3G6NI44</accession>
<proteinExistence type="predicted"/>
<reference evidence="1" key="3">
    <citation type="submission" date="2018-11" db="EMBL/GenBank/DDBJ databases">
        <title>Proposal to divide the Flavobacteriaceae and reorganize its genera based on Amino Acid Identity values calculated from whole genome sequences.</title>
        <authorList>
            <person name="Nicholson A.C."/>
            <person name="Gulvik C.A."/>
            <person name="Whitney A.M."/>
            <person name="Humrighouse B.W."/>
            <person name="Bell M."/>
            <person name="Holmes B."/>
            <person name="Steigerwalt A."/>
            <person name="Villarma A."/>
            <person name="Sheth M."/>
            <person name="Batra D."/>
            <person name="Pryor J."/>
            <person name="Bernardet J.-F."/>
            <person name="Hugo C."/>
            <person name="Kampfer P."/>
            <person name="Newman J."/>
            <person name="Mcquiston J.R."/>
        </authorList>
    </citation>
    <scope>NUCLEOTIDE SEQUENCE [LARGE SCALE GENOMIC DNA]</scope>
    <source>
        <strain evidence="1">G0188</strain>
    </source>
</reference>
<dbReference type="InterPro" id="IPR025535">
    <property type="entry name" value="DUF4421"/>
</dbReference>
<dbReference type="EMBL" id="CP033920">
    <property type="protein sequence ID" value="AZA50649.1"/>
    <property type="molecule type" value="Genomic_DNA"/>
</dbReference>
<evidence type="ECO:0000313" key="1">
    <source>
        <dbReference type="EMBL" id="AZA50649.1"/>
    </source>
</evidence>
<dbReference type="OrthoDB" id="669053at2"/>
<dbReference type="AlphaFoldDB" id="A0A376E4D1"/>
<dbReference type="EMBL" id="UFVQ01000003">
    <property type="protein sequence ID" value="STD01104.1"/>
    <property type="molecule type" value="Genomic_DNA"/>
</dbReference>
<name>A0A376E4D1_CHRCU</name>
<protein>
    <submittedName>
        <fullName evidence="1">DUF4421 domain-containing protein</fullName>
    </submittedName>
</protein>
<sequence length="336" mass="39788">MKFLYLCIFLYPFAINSQTEKPMKEKFERDSSYIKSFYEKVVLKINADDKINEFHVKNNNILLNFAPNIAYKYNVSAEYDFFSLSIGLPKRWTGNQTDNEKKGNTVGFDVSFTFFKNHWMQSVYYDQTKGFYIKNTQDFLPVWTDDLPYVQLPDFKVMKVGGSTSYVANAKKLSFRAVNNQTEMQKKNAGSFIFTANYSYTQLDNKQDEQKSNQRRYNIIPEISYQYNWVLLNKNLLLSGKAGSGYGLSYVQDNSDQNKAYATRILNLNLNLNLNYQWKNFFMGIQHQINFQNYKEDEFKVNYMLQYSNLYIGYRFYAPKILQKSSYWVKNKINFL</sequence>
<evidence type="ECO:0000313" key="4">
    <source>
        <dbReference type="Proteomes" id="UP000273270"/>
    </source>
</evidence>
<keyword evidence="4" id="KW-1185">Reference proteome</keyword>
<dbReference type="KEGG" id="ccau:EG346_21815"/>
<gene>
    <name evidence="1" type="ORF">EG346_21815</name>
    <name evidence="2" type="ORF">NCTC13533_03059</name>
</gene>
<dbReference type="Pfam" id="PF14391">
    <property type="entry name" value="DUF4421"/>
    <property type="match status" value="1"/>
</dbReference>
<organism evidence="2 3">
    <name type="scientific">Chryseobacterium carnipullorum</name>
    <dbReference type="NCBI Taxonomy" id="1124835"/>
    <lineage>
        <taxon>Bacteria</taxon>
        <taxon>Pseudomonadati</taxon>
        <taxon>Bacteroidota</taxon>
        <taxon>Flavobacteriia</taxon>
        <taxon>Flavobacteriales</taxon>
        <taxon>Weeksellaceae</taxon>
        <taxon>Chryseobacterium group</taxon>
        <taxon>Chryseobacterium</taxon>
    </lineage>
</organism>
<evidence type="ECO:0000313" key="3">
    <source>
        <dbReference type="Proteomes" id="UP000255224"/>
    </source>
</evidence>
<reference evidence="4" key="2">
    <citation type="submission" date="2018-11" db="EMBL/GenBank/DDBJ databases">
        <title>Proposal to divide the Flavobacteriaceae and reorganize its genera based on Amino Acid Identity values calculated from whole genome sequences.</title>
        <authorList>
            <person name="Nicholson A.C."/>
            <person name="Gulvik C.A."/>
            <person name="Whitney A.M."/>
            <person name="Humrighouse B.W."/>
            <person name="Bell M."/>
            <person name="Holmes B."/>
            <person name="Steigerwalt A.G."/>
            <person name="Villarma A."/>
            <person name="Sheth M."/>
            <person name="Batra D."/>
            <person name="Pryor J."/>
            <person name="Bernardet J.-F."/>
            <person name="Hugo C."/>
            <person name="Kampfer P."/>
            <person name="Newman J."/>
            <person name="McQuiston J.R."/>
        </authorList>
    </citation>
    <scope>NUCLEOTIDE SEQUENCE [LARGE SCALE GENOMIC DNA]</scope>
    <source>
        <strain evidence="4">G0188</strain>
    </source>
</reference>
<reference evidence="2 3" key="1">
    <citation type="submission" date="2018-06" db="EMBL/GenBank/DDBJ databases">
        <authorList>
            <consortium name="Pathogen Informatics"/>
            <person name="Doyle S."/>
        </authorList>
    </citation>
    <scope>NUCLEOTIDE SEQUENCE [LARGE SCALE GENOMIC DNA]</scope>
    <source>
        <strain evidence="2 3">NCTC13533</strain>
    </source>
</reference>
<dbReference type="Proteomes" id="UP000255224">
    <property type="component" value="Unassembled WGS sequence"/>
</dbReference>
<accession>A0A376E4D1</accession>